<evidence type="ECO:0000313" key="1">
    <source>
        <dbReference type="EMBL" id="RNL07648.1"/>
    </source>
</evidence>
<proteinExistence type="predicted"/>
<comment type="caution">
    <text evidence="1">The sequence shown here is derived from an EMBL/GenBank/DDBJ whole genome shotgun (WGS) entry which is preliminary data.</text>
</comment>
<dbReference type="KEGG" id="xva:C7V42_20785"/>
<dbReference type="Proteomes" id="UP000284283">
    <property type="component" value="Unassembled WGS sequence"/>
</dbReference>
<dbReference type="EMBL" id="PYTT01000006">
    <property type="protein sequence ID" value="RNL07648.1"/>
    <property type="molecule type" value="Genomic_DNA"/>
</dbReference>
<dbReference type="AlphaFoldDB" id="A0AAE8JYI4"/>
<reference evidence="1 2" key="1">
    <citation type="submission" date="2018-03" db="EMBL/GenBank/DDBJ databases">
        <authorList>
            <person name="Wu G."/>
        </authorList>
    </citation>
    <scope>NUCLEOTIDE SEQUENCE [LARGE SCALE GENOMIC DNA]</scope>
    <source>
        <strain evidence="1 2">SAM-118</strain>
    </source>
</reference>
<organism evidence="1 2">
    <name type="scientific">Xanthomonas vasicola pv. vasculorum</name>
    <dbReference type="NCBI Taxonomy" id="325776"/>
    <lineage>
        <taxon>Bacteria</taxon>
        <taxon>Pseudomonadati</taxon>
        <taxon>Pseudomonadota</taxon>
        <taxon>Gammaproteobacteria</taxon>
        <taxon>Lysobacterales</taxon>
        <taxon>Lysobacteraceae</taxon>
        <taxon>Xanthomonas</taxon>
    </lineage>
</organism>
<sequence length="221" mass="23687">MTTHWISTVPRANQRKRFASTALIACLIAGCSAPLPPATMPTAKEQIEMRTAIPLVRSLTPHHRVPVDLEFDVPALPDDPTPPIFIGVRVTGVDPTAVSETADRLISAGVSAELHLERIEPSGAILVGLQRSQRVGVGQQASIPLSVDGIAPGLFAFDADGTTMRDAGLSVEHAASRELAFGYNNAVRPGRYRLTLRFDRNSEALIAANAQLIVAYTYKGK</sequence>
<gene>
    <name evidence="1" type="ORF">C9386_00410</name>
</gene>
<accession>A0AAE8JYI4</accession>
<evidence type="ECO:0000313" key="2">
    <source>
        <dbReference type="Proteomes" id="UP000284283"/>
    </source>
</evidence>
<name>A0AAE8JYI4_XANVA</name>
<protein>
    <submittedName>
        <fullName evidence="1">Uncharacterized protein</fullName>
    </submittedName>
</protein>